<protein>
    <submittedName>
        <fullName evidence="2">Uncharacterized protein</fullName>
    </submittedName>
</protein>
<sequence length="55" mass="6356">MKKFFFNSYNFLLLITGIVFITTVFLNNPKIQGIINVSALIILLIYALVLMKVYK</sequence>
<feature type="transmembrane region" description="Helical" evidence="1">
    <location>
        <begin position="33"/>
        <end position="54"/>
    </location>
</feature>
<keyword evidence="3" id="KW-1185">Reference proteome</keyword>
<accession>A0ABZ3FGA7</accession>
<feature type="transmembrane region" description="Helical" evidence="1">
    <location>
        <begin position="9"/>
        <end position="27"/>
    </location>
</feature>
<dbReference type="RefSeq" id="WP_343336866.1">
    <property type="nucleotide sequence ID" value="NZ_CP154622.1"/>
</dbReference>
<proteinExistence type="predicted"/>
<name>A0ABZ3FGA7_9FIRM</name>
<evidence type="ECO:0000313" key="3">
    <source>
        <dbReference type="Proteomes" id="UP001477947"/>
    </source>
</evidence>
<reference evidence="2 3" key="1">
    <citation type="submission" date="2024-04" db="EMBL/GenBank/DDBJ databases">
        <title>Isolation and characterization of novel acetogenic strains of the genera Terrisporobacter and Acetoanaerobium.</title>
        <authorList>
            <person name="Boeer T."/>
            <person name="Schueler M.A."/>
            <person name="Lueschen A."/>
            <person name="Eysell L."/>
            <person name="Droege J."/>
            <person name="Heinemann M."/>
            <person name="Engelhardt L."/>
            <person name="Basen M."/>
            <person name="Daniel R."/>
        </authorList>
    </citation>
    <scope>NUCLEOTIDE SEQUENCE [LARGE SCALE GENOMIC DNA]</scope>
    <source>
        <strain evidence="2 3">ELB</strain>
    </source>
</reference>
<dbReference type="EMBL" id="CP154622">
    <property type="protein sequence ID" value="XAM41663.1"/>
    <property type="molecule type" value="Genomic_DNA"/>
</dbReference>
<keyword evidence="1" id="KW-0812">Transmembrane</keyword>
<evidence type="ECO:0000313" key="2">
    <source>
        <dbReference type="EMBL" id="XAM41663.1"/>
    </source>
</evidence>
<keyword evidence="1" id="KW-0472">Membrane</keyword>
<gene>
    <name evidence="2" type="ORF">TPELB_19760</name>
</gene>
<keyword evidence="1" id="KW-1133">Transmembrane helix</keyword>
<dbReference type="Proteomes" id="UP001477947">
    <property type="component" value="Chromosome"/>
</dbReference>
<organism evidence="2 3">
    <name type="scientific">Terrisporobacter petrolearius</name>
    <dbReference type="NCBI Taxonomy" id="1460447"/>
    <lineage>
        <taxon>Bacteria</taxon>
        <taxon>Bacillati</taxon>
        <taxon>Bacillota</taxon>
        <taxon>Clostridia</taxon>
        <taxon>Peptostreptococcales</taxon>
        <taxon>Peptostreptococcaceae</taxon>
        <taxon>Terrisporobacter</taxon>
    </lineage>
</organism>
<evidence type="ECO:0000256" key="1">
    <source>
        <dbReference type="SAM" id="Phobius"/>
    </source>
</evidence>